<dbReference type="AlphaFoldDB" id="A0A0F9GQA2"/>
<reference evidence="1" key="1">
    <citation type="journal article" date="2015" name="Nature">
        <title>Complex archaea that bridge the gap between prokaryotes and eukaryotes.</title>
        <authorList>
            <person name="Spang A."/>
            <person name="Saw J.H."/>
            <person name="Jorgensen S.L."/>
            <person name="Zaremba-Niedzwiedzka K."/>
            <person name="Martijn J."/>
            <person name="Lind A.E."/>
            <person name="van Eijk R."/>
            <person name="Schleper C."/>
            <person name="Guy L."/>
            <person name="Ettema T.J."/>
        </authorList>
    </citation>
    <scope>NUCLEOTIDE SEQUENCE</scope>
</reference>
<evidence type="ECO:0000313" key="1">
    <source>
        <dbReference type="EMBL" id="KKL71650.1"/>
    </source>
</evidence>
<comment type="caution">
    <text evidence="1">The sequence shown here is derived from an EMBL/GenBank/DDBJ whole genome shotgun (WGS) entry which is preliminary data.</text>
</comment>
<organism evidence="1">
    <name type="scientific">marine sediment metagenome</name>
    <dbReference type="NCBI Taxonomy" id="412755"/>
    <lineage>
        <taxon>unclassified sequences</taxon>
        <taxon>metagenomes</taxon>
        <taxon>ecological metagenomes</taxon>
    </lineage>
</organism>
<dbReference type="EMBL" id="LAZR01025525">
    <property type="protein sequence ID" value="KKL71650.1"/>
    <property type="molecule type" value="Genomic_DNA"/>
</dbReference>
<gene>
    <name evidence="1" type="ORF">LCGC14_2092790</name>
</gene>
<name>A0A0F9GQA2_9ZZZZ</name>
<proteinExistence type="predicted"/>
<accession>A0A0F9GQA2</accession>
<protein>
    <submittedName>
        <fullName evidence="1">Uncharacterized protein</fullName>
    </submittedName>
</protein>
<sequence length="263" mass="28616">MIDVRGKSISLDDPKLLIPMGLFEGVSAIHVFGRNRNCADAAEENVYSVENAATFPATALMTSISQTTDAADVRGENVIIEGVDVNWNAVTQTGIIDASDSTVKVVLGTALLRVNSMRMSADTVIATTVRLHNVGETTDYAIILVGEERSTQAHYAVPLGFTAYMTNWWAHRNLSAIVAADVVDFQLYEQDWAHADDPRRQLVESLQIEPLHEGGILRRKFSPYRKFGPQTDITITASAVSTVADVSAGFDLILVKDSLYATA</sequence>